<gene>
    <name evidence="1" type="ORF">A2438_06545</name>
</gene>
<protein>
    <recommendedName>
        <fullName evidence="3">FlgD Ig-like domain-containing protein</fullName>
    </recommendedName>
</protein>
<evidence type="ECO:0000313" key="1">
    <source>
        <dbReference type="EMBL" id="OGC40655.1"/>
    </source>
</evidence>
<sequence>MTHAITIEATDTNSNKGTKEVTGLKVAKSGDVKVVGEVLTYPTEFKALSGGTCKISYQLSTDADISIYVISKVGMVAWTFKAQSGTDGGKSGYNEVSWNGISDLVRSAVPNGIYMIKIIGNNKVIGSGHVLVLD</sequence>
<comment type="caution">
    <text evidence="1">The sequence shown here is derived from an EMBL/GenBank/DDBJ whole genome shotgun (WGS) entry which is preliminary data.</text>
</comment>
<organism evidence="1 2">
    <name type="scientific">candidate division WOR-1 bacterium RIFOXYC2_FULL_46_14</name>
    <dbReference type="NCBI Taxonomy" id="1802587"/>
    <lineage>
        <taxon>Bacteria</taxon>
        <taxon>Bacillati</taxon>
        <taxon>Saganbacteria</taxon>
    </lineage>
</organism>
<name>A0A1F4U6S1_UNCSA</name>
<dbReference type="AlphaFoldDB" id="A0A1F4U6S1"/>
<reference evidence="1 2" key="1">
    <citation type="journal article" date="2016" name="Nat. Commun.">
        <title>Thousands of microbial genomes shed light on interconnected biogeochemical processes in an aquifer system.</title>
        <authorList>
            <person name="Anantharaman K."/>
            <person name="Brown C.T."/>
            <person name="Hug L.A."/>
            <person name="Sharon I."/>
            <person name="Castelle C.J."/>
            <person name="Probst A.J."/>
            <person name="Thomas B.C."/>
            <person name="Singh A."/>
            <person name="Wilkins M.J."/>
            <person name="Karaoz U."/>
            <person name="Brodie E.L."/>
            <person name="Williams K.H."/>
            <person name="Hubbard S.S."/>
            <person name="Banfield J.F."/>
        </authorList>
    </citation>
    <scope>NUCLEOTIDE SEQUENCE [LARGE SCALE GENOMIC DNA]</scope>
</reference>
<dbReference type="EMBL" id="MEUJ01000003">
    <property type="protein sequence ID" value="OGC40655.1"/>
    <property type="molecule type" value="Genomic_DNA"/>
</dbReference>
<dbReference type="Proteomes" id="UP000179242">
    <property type="component" value="Unassembled WGS sequence"/>
</dbReference>
<proteinExistence type="predicted"/>
<evidence type="ECO:0008006" key="3">
    <source>
        <dbReference type="Google" id="ProtNLM"/>
    </source>
</evidence>
<accession>A0A1F4U6S1</accession>
<dbReference type="Gene3D" id="2.60.40.4070">
    <property type="match status" value="1"/>
</dbReference>
<evidence type="ECO:0000313" key="2">
    <source>
        <dbReference type="Proteomes" id="UP000179242"/>
    </source>
</evidence>